<evidence type="ECO:0000313" key="5">
    <source>
        <dbReference type="Proteomes" id="UP000203679"/>
    </source>
</evidence>
<feature type="compositionally biased region" description="Basic and acidic residues" evidence="3">
    <location>
        <begin position="66"/>
        <end position="76"/>
    </location>
</feature>
<feature type="compositionally biased region" description="Basic and acidic residues" evidence="3">
    <location>
        <begin position="29"/>
        <end position="55"/>
    </location>
</feature>
<feature type="compositionally biased region" description="Gly residues" evidence="3">
    <location>
        <begin position="80"/>
        <end position="89"/>
    </location>
</feature>
<keyword evidence="4" id="KW-0067">ATP-binding</keyword>
<comment type="subcellular location">
    <subcellularLocation>
        <location evidence="1">Virion</location>
    </subcellularLocation>
</comment>
<evidence type="ECO:0000256" key="2">
    <source>
        <dbReference type="ARBA" id="ARBA00022844"/>
    </source>
</evidence>
<dbReference type="GO" id="GO:0004386">
    <property type="term" value="F:helicase activity"/>
    <property type="evidence" value="ECO:0007669"/>
    <property type="project" value="UniProtKB-KW"/>
</dbReference>
<dbReference type="OrthoDB" id="21921at10239"/>
<keyword evidence="4" id="KW-0347">Helicase</keyword>
<dbReference type="Proteomes" id="UP000203679">
    <property type="component" value="Genome"/>
</dbReference>
<sequence>MSSRLIVLAPGDVIESVRNEIHALGIDIQLRREDGGNKDSAEVAAAKSERGEEPGKQTGGSSGTRDVSDISRDRSPNKGGQRGTLGGVADGAPRNVQPPADHNGDGGHVPDATTTGGRGRAHDAGDHQTAPTNGNGSGGAANHGAKDEPMPYYVASERLATLLRQRGKKDVEVFKPGAAVPPNGAFLWLGPQALKSLGAEPSEGAAQKDAEADIRRLKTTGSPIALIRIHGASELDRRFPPEKNIQVTRSSVVLVTNLAEYAPRAHILFTAPTGDTGWKAVAREATRRPNIRAYAYKEDERESPGVVLLHLITSS</sequence>
<dbReference type="KEGG" id="vg:25067846"/>
<keyword evidence="4" id="KW-0547">Nucleotide-binding</keyword>
<dbReference type="GO" id="GO:0005198">
    <property type="term" value="F:structural molecule activity"/>
    <property type="evidence" value="ECO:0007669"/>
    <property type="project" value="InterPro"/>
</dbReference>
<feature type="region of interest" description="Disordered" evidence="3">
    <location>
        <begin position="29"/>
        <end position="148"/>
    </location>
</feature>
<dbReference type="EMBL" id="KP268802">
    <property type="protein sequence ID" value="AKP24093.1"/>
    <property type="molecule type" value="Genomic_RNA"/>
</dbReference>
<dbReference type="RefSeq" id="YP_009158897.1">
    <property type="nucleotide sequence ID" value="NC_027551.1"/>
</dbReference>
<organism evidence="4 5">
    <name type="scientific">Chenuda virus</name>
    <dbReference type="NCBI Taxonomy" id="40065"/>
    <lineage>
        <taxon>Viruses</taxon>
        <taxon>Riboviria</taxon>
        <taxon>Orthornavirae</taxon>
        <taxon>Duplornaviricota</taxon>
        <taxon>Resentoviricetes</taxon>
        <taxon>Reovirales</taxon>
        <taxon>Sedoreoviridae</taxon>
        <taxon>Orbivirus</taxon>
        <taxon>Orbivirus chenudaense</taxon>
    </lineage>
</organism>
<keyword evidence="2" id="KW-0946">Virion</keyword>
<keyword evidence="4" id="KW-0378">Hydrolase</keyword>
<dbReference type="Pfam" id="PF01516">
    <property type="entry name" value="Orbi_VP6"/>
    <property type="match status" value="1"/>
</dbReference>
<name>A0A0H4M944_9REOV</name>
<dbReference type="GeneID" id="25067846"/>
<protein>
    <submittedName>
        <fullName evidence="4">Helicase</fullName>
    </submittedName>
</protein>
<dbReference type="GO" id="GO:0019028">
    <property type="term" value="C:viral capsid"/>
    <property type="evidence" value="ECO:0007669"/>
    <property type="project" value="InterPro"/>
</dbReference>
<accession>A0A0H4M944</accession>
<proteinExistence type="predicted"/>
<evidence type="ECO:0000313" key="4">
    <source>
        <dbReference type="EMBL" id="AKP24093.1"/>
    </source>
</evidence>
<evidence type="ECO:0000256" key="1">
    <source>
        <dbReference type="ARBA" id="ARBA00004328"/>
    </source>
</evidence>
<gene>
    <name evidence="4" type="primary">VP6</name>
</gene>
<evidence type="ECO:0000256" key="3">
    <source>
        <dbReference type="SAM" id="MobiDB-lite"/>
    </source>
</evidence>
<reference evidence="4 5" key="1">
    <citation type="journal article" date="2015" name="Viruses">
        <title>Genetic characterization of the tick-borne orbiviruses.</title>
        <authorList>
            <person name="Belaganahalli M.N."/>
            <person name="Maan S."/>
            <person name="Maan N.S."/>
            <person name="Brownlie J."/>
            <person name="Tesh R."/>
            <person name="Attoui H."/>
            <person name="Mertens P.P."/>
        </authorList>
    </citation>
    <scope>NUCLEOTIDE SEQUENCE [LARGE SCALE GENOMIC DNA]</scope>
    <source>
        <strain evidence="4">EGY1954/01</strain>
    </source>
</reference>
<keyword evidence="5" id="KW-1185">Reference proteome</keyword>
<dbReference type="InterPro" id="IPR001399">
    <property type="entry name" value="Orbi_VP6"/>
</dbReference>